<proteinExistence type="predicted"/>
<dbReference type="EMBL" id="QXIR01000011">
    <property type="protein sequence ID" value="RIW34287.1"/>
    <property type="molecule type" value="Genomic_DNA"/>
</dbReference>
<gene>
    <name evidence="1" type="ORF">D3H55_09910</name>
</gene>
<dbReference type="AlphaFoldDB" id="A0A3A1QYV2"/>
<dbReference type="OrthoDB" id="528637at2"/>
<evidence type="ECO:0000313" key="2">
    <source>
        <dbReference type="Proteomes" id="UP000265801"/>
    </source>
</evidence>
<name>A0A3A1QYV2_9BACI</name>
<dbReference type="RefSeq" id="WP_119546754.1">
    <property type="nucleotide sequence ID" value="NZ_QXIR01000011.1"/>
</dbReference>
<comment type="caution">
    <text evidence="1">The sequence shown here is derived from an EMBL/GenBank/DDBJ whole genome shotgun (WGS) entry which is preliminary data.</text>
</comment>
<evidence type="ECO:0000313" key="1">
    <source>
        <dbReference type="EMBL" id="RIW34287.1"/>
    </source>
</evidence>
<organism evidence="1 2">
    <name type="scientific">Bacillus salacetis</name>
    <dbReference type="NCBI Taxonomy" id="2315464"/>
    <lineage>
        <taxon>Bacteria</taxon>
        <taxon>Bacillati</taxon>
        <taxon>Bacillota</taxon>
        <taxon>Bacilli</taxon>
        <taxon>Bacillales</taxon>
        <taxon>Bacillaceae</taxon>
        <taxon>Bacillus</taxon>
    </lineage>
</organism>
<sequence length="174" mass="20698">MTVSYKNFRGDTYYLHSKLTKKGNTSYHFSKKEEGAADIREIPVGYEIYEEPNGKVYLRKKTKEYIHDKEIQIIQKGMERYSEIKDFKLVIKKNMIYVYTADQDMDTPPGFQQYDTQLRFALIDENERTFEVERFCYSGSIDDWIPIDGSEDLETLVQEYTQHLGKDSFYELGW</sequence>
<reference evidence="1 2" key="1">
    <citation type="submission" date="2018-09" db="EMBL/GenBank/DDBJ databases">
        <title>Bacillus saliacetes sp. nov., isolated from Thai shrimp paste (Ka-pi).</title>
        <authorList>
            <person name="Daroonpunt R."/>
            <person name="Tanasupawat S."/>
            <person name="Yiamsombut S."/>
        </authorList>
    </citation>
    <scope>NUCLEOTIDE SEQUENCE [LARGE SCALE GENOMIC DNA]</scope>
    <source>
        <strain evidence="1 2">SKP7-4</strain>
    </source>
</reference>
<accession>A0A3A1QYV2</accession>
<protein>
    <submittedName>
        <fullName evidence="1">Uncharacterized protein</fullName>
    </submittedName>
</protein>
<keyword evidence="2" id="KW-1185">Reference proteome</keyword>
<dbReference type="Proteomes" id="UP000265801">
    <property type="component" value="Unassembled WGS sequence"/>
</dbReference>